<keyword evidence="9" id="KW-0325">Glycoprotein</keyword>
<evidence type="ECO:0000313" key="11">
    <source>
        <dbReference type="Proteomes" id="UP000070700"/>
    </source>
</evidence>
<gene>
    <name evidence="10" type="ORF">LY89DRAFT_637753</name>
</gene>
<dbReference type="InterPro" id="IPR029044">
    <property type="entry name" value="Nucleotide-diphossugar_trans"/>
</dbReference>
<dbReference type="PANTHER" id="PTHR31392">
    <property type="entry name" value="ALPHA-1,3-MANNOSYLTRANSFERASE MNN1-RELATED"/>
    <property type="match status" value="1"/>
</dbReference>
<comment type="similarity">
    <text evidence="2">Belongs to the MNN1/MNT family.</text>
</comment>
<dbReference type="SUPFAM" id="SSF53448">
    <property type="entry name" value="Nucleotide-diphospho-sugar transferases"/>
    <property type="match status" value="1"/>
</dbReference>
<dbReference type="PANTHER" id="PTHR31392:SF1">
    <property type="entry name" value="ALPHA-1,3-MANNOSYLTRANSFERASE MNN1-RELATED"/>
    <property type="match status" value="1"/>
</dbReference>
<dbReference type="KEGG" id="psco:LY89DRAFT_637753"/>
<dbReference type="Proteomes" id="UP000070700">
    <property type="component" value="Unassembled WGS sequence"/>
</dbReference>
<reference evidence="10 11" key="1">
    <citation type="submission" date="2015-10" db="EMBL/GenBank/DDBJ databases">
        <title>Full genome of DAOMC 229536 Phialocephala scopiformis, a fungal endophyte of spruce producing the potent anti-insectan compound rugulosin.</title>
        <authorList>
            <consortium name="DOE Joint Genome Institute"/>
            <person name="Walker A.K."/>
            <person name="Frasz S.L."/>
            <person name="Seifert K.A."/>
            <person name="Miller J.D."/>
            <person name="Mondo S.J."/>
            <person name="Labutti K."/>
            <person name="Lipzen A."/>
            <person name="Dockter R."/>
            <person name="Kennedy M."/>
            <person name="Grigoriev I.V."/>
            <person name="Spatafora J.W."/>
        </authorList>
    </citation>
    <scope>NUCLEOTIDE SEQUENCE [LARGE SCALE GENOMIC DNA]</scope>
    <source>
        <strain evidence="10 11">CBS 120377</strain>
    </source>
</reference>
<keyword evidence="6" id="KW-0735">Signal-anchor</keyword>
<keyword evidence="8" id="KW-0472">Membrane</keyword>
<dbReference type="InParanoid" id="A0A194XPX5"/>
<evidence type="ECO:0000256" key="8">
    <source>
        <dbReference type="ARBA" id="ARBA00023136"/>
    </source>
</evidence>
<dbReference type="GO" id="GO:0016020">
    <property type="term" value="C:membrane"/>
    <property type="evidence" value="ECO:0007669"/>
    <property type="project" value="UniProtKB-SubCell"/>
</dbReference>
<accession>A0A194XPX5</accession>
<dbReference type="Pfam" id="PF11051">
    <property type="entry name" value="Mannosyl_trans3"/>
    <property type="match status" value="1"/>
</dbReference>
<dbReference type="RefSeq" id="XP_018076152.1">
    <property type="nucleotide sequence ID" value="XM_018211545.1"/>
</dbReference>
<comment type="subcellular location">
    <subcellularLocation>
        <location evidence="1">Membrane</location>
        <topology evidence="1">Single-pass type II membrane protein</topology>
    </subcellularLocation>
</comment>
<sequence>MPSNNPFEPIAKNFSTTLLKGPNLKDKFGELGHRVEVLTSWFVQAQSGIRIENQPTAASNKHNALHLLAENLTLAQFPFLRNPSQPLDPTPVTSLKNTYVTGSRGIVIPVGFKTLRFAIHLIFNIRTVLGTRLPIQVVYAGEDDLPEYSRNKLKAVESDIEFIDILTIFDDSSMGLQDSWAIKPFAALASTFEQVILLDADCMFFQKPEVLFDDLGYRETGALFFHDRKLWQHGFQERHKWWKLQMKGRKPSATLLKSLVWKDDFAEEADSGVVVLDKSRFPLFMGLLHVCWQNTKSVREEVTYKMTYGDKESWWFGLELCGVPYSFEAHYGSVLGGERSKTEVCGFTISHLDQNNRLIWYNGSLLKNKAVDKKQFQIPVMLMYDGDWKKGRTKADMSCMVKGKLRELSNSEMKAIKDTVPLAQKADEEYSLLSF</sequence>
<evidence type="ECO:0000256" key="6">
    <source>
        <dbReference type="ARBA" id="ARBA00022968"/>
    </source>
</evidence>
<dbReference type="InterPro" id="IPR022751">
    <property type="entry name" value="Alpha_mannosyltransferase"/>
</dbReference>
<dbReference type="GO" id="GO:0006493">
    <property type="term" value="P:protein O-linked glycosylation"/>
    <property type="evidence" value="ECO:0007669"/>
    <property type="project" value="TreeGrafter"/>
</dbReference>
<protein>
    <submittedName>
        <fullName evidence="10">Uncharacterized protein</fullName>
    </submittedName>
</protein>
<dbReference type="EMBL" id="KQ947407">
    <property type="protein sequence ID" value="KUJ21797.1"/>
    <property type="molecule type" value="Genomic_DNA"/>
</dbReference>
<name>A0A194XPX5_MOLSC</name>
<organism evidence="10 11">
    <name type="scientific">Mollisia scopiformis</name>
    <name type="common">Conifer needle endophyte fungus</name>
    <name type="synonym">Phialocephala scopiformis</name>
    <dbReference type="NCBI Taxonomy" id="149040"/>
    <lineage>
        <taxon>Eukaryota</taxon>
        <taxon>Fungi</taxon>
        <taxon>Dikarya</taxon>
        <taxon>Ascomycota</taxon>
        <taxon>Pezizomycotina</taxon>
        <taxon>Leotiomycetes</taxon>
        <taxon>Helotiales</taxon>
        <taxon>Mollisiaceae</taxon>
        <taxon>Mollisia</taxon>
    </lineage>
</organism>
<keyword evidence="3" id="KW-0328">Glycosyltransferase</keyword>
<dbReference type="GeneID" id="28821271"/>
<keyword evidence="4" id="KW-0808">Transferase</keyword>
<proteinExistence type="inferred from homology"/>
<dbReference type="FunCoup" id="A0A194XPX5">
    <property type="interactions" value="109"/>
</dbReference>
<dbReference type="GO" id="GO:0000033">
    <property type="term" value="F:alpha-1,3-mannosyltransferase activity"/>
    <property type="evidence" value="ECO:0007669"/>
    <property type="project" value="TreeGrafter"/>
</dbReference>
<evidence type="ECO:0000256" key="5">
    <source>
        <dbReference type="ARBA" id="ARBA00022692"/>
    </source>
</evidence>
<evidence type="ECO:0000256" key="7">
    <source>
        <dbReference type="ARBA" id="ARBA00022989"/>
    </source>
</evidence>
<dbReference type="OrthoDB" id="430354at2759"/>
<evidence type="ECO:0000256" key="4">
    <source>
        <dbReference type="ARBA" id="ARBA00022679"/>
    </source>
</evidence>
<evidence type="ECO:0000313" key="10">
    <source>
        <dbReference type="EMBL" id="KUJ21797.1"/>
    </source>
</evidence>
<keyword evidence="5" id="KW-0812">Transmembrane</keyword>
<evidence type="ECO:0000256" key="2">
    <source>
        <dbReference type="ARBA" id="ARBA00009105"/>
    </source>
</evidence>
<dbReference type="GO" id="GO:0005794">
    <property type="term" value="C:Golgi apparatus"/>
    <property type="evidence" value="ECO:0007669"/>
    <property type="project" value="TreeGrafter"/>
</dbReference>
<keyword evidence="11" id="KW-1185">Reference proteome</keyword>
<dbReference type="AlphaFoldDB" id="A0A194XPX5"/>
<evidence type="ECO:0000256" key="3">
    <source>
        <dbReference type="ARBA" id="ARBA00022676"/>
    </source>
</evidence>
<evidence type="ECO:0000256" key="1">
    <source>
        <dbReference type="ARBA" id="ARBA00004606"/>
    </source>
</evidence>
<keyword evidence="7" id="KW-1133">Transmembrane helix</keyword>
<evidence type="ECO:0000256" key="9">
    <source>
        <dbReference type="ARBA" id="ARBA00023180"/>
    </source>
</evidence>